<evidence type="ECO:0000313" key="6">
    <source>
        <dbReference type="EMBL" id="OEF97277.1"/>
    </source>
</evidence>
<evidence type="ECO:0008006" key="8">
    <source>
        <dbReference type="Google" id="ProtNLM"/>
    </source>
</evidence>
<organism evidence="6 7">
    <name type="scientific">Vulcanibacillus modesticaldus</name>
    <dbReference type="NCBI Taxonomy" id="337097"/>
    <lineage>
        <taxon>Bacteria</taxon>
        <taxon>Bacillati</taxon>
        <taxon>Bacillota</taxon>
        <taxon>Bacilli</taxon>
        <taxon>Bacillales</taxon>
        <taxon>Bacillaceae</taxon>
        <taxon>Vulcanibacillus</taxon>
    </lineage>
</organism>
<dbReference type="InterPro" id="IPR055178">
    <property type="entry name" value="RsdA/BaiN/AoA(So)-like_dom"/>
</dbReference>
<dbReference type="InterPro" id="IPR036188">
    <property type="entry name" value="FAD/NAD-bd_sf"/>
</dbReference>
<dbReference type="Gene3D" id="2.40.30.10">
    <property type="entry name" value="Translation factors"/>
    <property type="match status" value="1"/>
</dbReference>
<dbReference type="PANTHER" id="PTHR42887:SF2">
    <property type="entry name" value="OS12G0638800 PROTEIN"/>
    <property type="match status" value="1"/>
</dbReference>
<evidence type="ECO:0000313" key="7">
    <source>
        <dbReference type="Proteomes" id="UP000243739"/>
    </source>
</evidence>
<comment type="caution">
    <text evidence="6">The sequence shown here is derived from an EMBL/GenBank/DDBJ whole genome shotgun (WGS) entry which is preliminary data.</text>
</comment>
<dbReference type="EMBL" id="MIJF01000067">
    <property type="protein sequence ID" value="OEF97277.1"/>
    <property type="molecule type" value="Genomic_DNA"/>
</dbReference>
<dbReference type="Gene3D" id="3.50.50.60">
    <property type="entry name" value="FAD/NAD(P)-binding domain"/>
    <property type="match status" value="1"/>
</dbReference>
<dbReference type="PANTHER" id="PTHR42887">
    <property type="entry name" value="OS12G0638800 PROTEIN"/>
    <property type="match status" value="1"/>
</dbReference>
<dbReference type="SUPFAM" id="SSF51905">
    <property type="entry name" value="FAD/NAD(P)-binding domain"/>
    <property type="match status" value="1"/>
</dbReference>
<dbReference type="SUPFAM" id="SSF160996">
    <property type="entry name" value="HI0933 insert domain-like"/>
    <property type="match status" value="1"/>
</dbReference>
<dbReference type="AlphaFoldDB" id="A0A1D2YSM6"/>
<dbReference type="InterPro" id="IPR057661">
    <property type="entry name" value="RsdA/BaiN/AoA(So)_Rossmann"/>
</dbReference>
<dbReference type="Gene3D" id="1.10.8.260">
    <property type="entry name" value="HI0933 insert domain-like"/>
    <property type="match status" value="1"/>
</dbReference>
<dbReference type="STRING" id="337097.BHF71_03850"/>
<sequence>MKYDVIVVGGGPAGILAAIGAKRDNVNVLLIEKNKKLGKKILISGGGRCNFSNISNVDKIISNIPGNGKFLYSIFNQFSNFDLINFFEEELGIRAKVEDYGRVFPDSDDARTIVEALKKYLMNIGVQIMYESTVKEVLTEKNKIIGVQLNDNRIIEAKAVVLAVGGISYPGTGSTGDGYIIAEKLGHKINDLFPSSVPLNSDEKIIREKLLQGISLRDVELSLYDLKGKRIITEVGDMIFTHFGISGPVVFRISRYVSLTQRKLGNVPLKVVIDLFPSKNDQQLFNIIAELINENPNKIIANGLNRLLPEKLIKVILQKLNINQKKMKELHKKDINKLTYILKNFSIQVTGTRSLSEAIVTGGGVNIKEVNPKTLESKLVEGLYFAGELLDIDGYTGGYNIQAAFSSGYVAGKSVGFYSLKQ</sequence>
<keyword evidence="3" id="KW-0274">FAD</keyword>
<evidence type="ECO:0000256" key="1">
    <source>
        <dbReference type="ARBA" id="ARBA00001974"/>
    </source>
</evidence>
<dbReference type="Proteomes" id="UP000243739">
    <property type="component" value="Unassembled WGS sequence"/>
</dbReference>
<evidence type="ECO:0000256" key="2">
    <source>
        <dbReference type="ARBA" id="ARBA00022630"/>
    </source>
</evidence>
<dbReference type="InterPro" id="IPR004792">
    <property type="entry name" value="BaiN-like"/>
</dbReference>
<keyword evidence="7" id="KW-1185">Reference proteome</keyword>
<proteinExistence type="predicted"/>
<protein>
    <recommendedName>
        <fullName evidence="8">FAD-dependent oxidoreductase</fullName>
    </recommendedName>
</protein>
<evidence type="ECO:0000259" key="5">
    <source>
        <dbReference type="Pfam" id="PF22780"/>
    </source>
</evidence>
<evidence type="ECO:0000259" key="4">
    <source>
        <dbReference type="Pfam" id="PF03486"/>
    </source>
</evidence>
<keyword evidence="2" id="KW-0285">Flavoprotein</keyword>
<dbReference type="RefSeq" id="WP_069657490.1">
    <property type="nucleotide sequence ID" value="NZ_MIJF01000067.1"/>
</dbReference>
<feature type="domain" description="RsdA/BaiN/AoA(So)-like insert" evidence="5">
    <location>
        <begin position="194"/>
        <end position="360"/>
    </location>
</feature>
<dbReference type="InterPro" id="IPR023166">
    <property type="entry name" value="BaiN-like_dom_sf"/>
</dbReference>
<evidence type="ECO:0000256" key="3">
    <source>
        <dbReference type="ARBA" id="ARBA00022827"/>
    </source>
</evidence>
<dbReference type="Pfam" id="PF03486">
    <property type="entry name" value="HI0933_like"/>
    <property type="match status" value="1"/>
</dbReference>
<dbReference type="PRINTS" id="PR00411">
    <property type="entry name" value="PNDRDTASEI"/>
</dbReference>
<accession>A0A1D2YSM6</accession>
<dbReference type="Pfam" id="PF22780">
    <property type="entry name" value="HI0933_like_1st"/>
    <property type="match status" value="1"/>
</dbReference>
<feature type="domain" description="RsdA/BaiN/AoA(So)-like Rossmann fold-like" evidence="4">
    <location>
        <begin position="4"/>
        <end position="413"/>
    </location>
</feature>
<name>A0A1D2YSM6_9BACI</name>
<reference evidence="6 7" key="1">
    <citation type="submission" date="2016-09" db="EMBL/GenBank/DDBJ databases">
        <title>Draft genome sequence for the type strain of Vulcanibacillus modesticaldus BR, a strictly anaerobic, moderately thermophilic, and nitrate-reducing bacterium from deep sea-hydrothermal vents of the Mid-Atlantic Ridge.</title>
        <authorList>
            <person name="Abin C.A."/>
            <person name="Hollibaugh J.T."/>
        </authorList>
    </citation>
    <scope>NUCLEOTIDE SEQUENCE [LARGE SCALE GENOMIC DNA]</scope>
    <source>
        <strain evidence="6 7">BR</strain>
    </source>
</reference>
<gene>
    <name evidence="6" type="ORF">BHF71_03850</name>
</gene>
<comment type="cofactor">
    <cofactor evidence="1">
        <name>FAD</name>
        <dbReference type="ChEBI" id="CHEBI:57692"/>
    </cofactor>
</comment>
<dbReference type="NCBIfam" id="TIGR00275">
    <property type="entry name" value="aminoacetone oxidase family FAD-binding enzyme"/>
    <property type="match status" value="1"/>
</dbReference>